<dbReference type="Proteomes" id="UP001347146">
    <property type="component" value="Unassembled WGS sequence"/>
</dbReference>
<dbReference type="SFLD" id="SFLDG01018">
    <property type="entry name" value="Squalene/Phytoene_Synthase_Lik"/>
    <property type="match status" value="1"/>
</dbReference>
<dbReference type="InterPro" id="IPR008949">
    <property type="entry name" value="Isoprenoid_synthase_dom_sf"/>
</dbReference>
<dbReference type="SUPFAM" id="SSF48576">
    <property type="entry name" value="Terpenoid synthases"/>
    <property type="match status" value="1"/>
</dbReference>
<reference evidence="1 2" key="1">
    <citation type="submission" date="2024-01" db="EMBL/GenBank/DDBJ databases">
        <title>Draft genome sequence of Gordonia sp. LSe1-13.</title>
        <authorList>
            <person name="Suphannarot A."/>
            <person name="Mingma R."/>
        </authorList>
    </citation>
    <scope>NUCLEOTIDE SEQUENCE [LARGE SCALE GENOMIC DNA]</scope>
    <source>
        <strain evidence="1 2">LSe1-13</strain>
    </source>
</reference>
<accession>A0ABU7MGY6</accession>
<comment type="caution">
    <text evidence="1">The sequence shown here is derived from an EMBL/GenBank/DDBJ whole genome shotgun (WGS) entry which is preliminary data.</text>
</comment>
<dbReference type="SFLD" id="SFLDS00005">
    <property type="entry name" value="Isoprenoid_Synthase_Type_I"/>
    <property type="match status" value="1"/>
</dbReference>
<dbReference type="PANTHER" id="PTHR31480">
    <property type="entry name" value="BIFUNCTIONAL LYCOPENE CYCLASE/PHYTOENE SYNTHASE"/>
    <property type="match status" value="1"/>
</dbReference>
<dbReference type="EMBL" id="JAZDUF010000005">
    <property type="protein sequence ID" value="MEE3852073.1"/>
    <property type="molecule type" value="Genomic_DNA"/>
</dbReference>
<name>A0ABU7MGY6_9ACTN</name>
<sequence length="314" mass="34020">MAMTSTADRAADTDAALPYRHYDAVAEQSAALVIRSYSSSFGLASRLLTASVRRDVHNIYALVRVADEIVDAPRPGQSVEQRRMALDALEAETHSAMASGSSTNLVVHAFARTARRTGIDSALTTPFFASMRTDLDRAGHDADSLATYIYGSAEVVGLMCVHAFLADEPHRKARYDQLAPGARRLGAAFQKINFLRDIGDDSNELGRRYLVGLDPERPSAQAWHGWLDDIDRDLDCAAQTIPLLPSGTRVAVCTAHDLFAELADRLRATAPEVACRQRVRVPGPVKARIAGAAALRRGLPRRSGSRRSGQAGRS</sequence>
<evidence type="ECO:0000313" key="2">
    <source>
        <dbReference type="Proteomes" id="UP001347146"/>
    </source>
</evidence>
<protein>
    <submittedName>
        <fullName evidence="1">Squalene/phytoene synthase family protein</fullName>
    </submittedName>
</protein>
<proteinExistence type="predicted"/>
<dbReference type="Gene3D" id="1.10.600.10">
    <property type="entry name" value="Farnesyl Diphosphate Synthase"/>
    <property type="match status" value="1"/>
</dbReference>
<keyword evidence="2" id="KW-1185">Reference proteome</keyword>
<dbReference type="Pfam" id="PF00494">
    <property type="entry name" value="SQS_PSY"/>
    <property type="match status" value="1"/>
</dbReference>
<organism evidence="1 2">
    <name type="scientific">Gordonia sesuvii</name>
    <dbReference type="NCBI Taxonomy" id="3116777"/>
    <lineage>
        <taxon>Bacteria</taxon>
        <taxon>Bacillati</taxon>
        <taxon>Actinomycetota</taxon>
        <taxon>Actinomycetes</taxon>
        <taxon>Mycobacteriales</taxon>
        <taxon>Gordoniaceae</taxon>
        <taxon>Gordonia</taxon>
    </lineage>
</organism>
<dbReference type="InterPro" id="IPR002060">
    <property type="entry name" value="Squ/phyt_synthse"/>
</dbReference>
<dbReference type="InterPro" id="IPR044843">
    <property type="entry name" value="Trans_IPPS_bact-type"/>
</dbReference>
<evidence type="ECO:0000313" key="1">
    <source>
        <dbReference type="EMBL" id="MEE3852073.1"/>
    </source>
</evidence>
<dbReference type="SFLD" id="SFLDG01212">
    <property type="entry name" value="Phytoene_synthase_like"/>
    <property type="match status" value="1"/>
</dbReference>
<gene>
    <name evidence="1" type="ORF">VZC37_17150</name>
</gene>